<dbReference type="Proteomes" id="UP000254259">
    <property type="component" value="Plasmid CBM2636p"/>
</dbReference>
<geneLocation type="plasmid" evidence="4">
    <name>CBM2636p</name>
</geneLocation>
<protein>
    <submittedName>
        <fullName evidence="3">Uncharacterized protein</fullName>
    </submittedName>
</protein>
<evidence type="ECO:0000313" key="7">
    <source>
        <dbReference type="Proteomes" id="UP000257139"/>
    </source>
</evidence>
<dbReference type="EMBL" id="OFSP01000046">
    <property type="protein sequence ID" value="SOY75382.1"/>
    <property type="molecule type" value="Genomic_DNA"/>
</dbReference>
<evidence type="ECO:0000313" key="5">
    <source>
        <dbReference type="Proteomes" id="UP000254259"/>
    </source>
</evidence>
<reference evidence="5 6" key="1">
    <citation type="submission" date="2018-01" db="EMBL/GenBank/DDBJ databases">
        <authorList>
            <person name="Clerissi C."/>
        </authorList>
    </citation>
    <scope>NUCLEOTIDE SEQUENCE [LARGE SCALE GENOMIC DNA]</scope>
    <source>
        <strain evidence="2">Cupriavidus taiwanensis LMG 19430</strain>
        <strain evidence="1">Cupriavidus taiwanensis STM 3521</strain>
        <strain evidence="3">Cupriavidus taiwanensis STM 6021</strain>
        <strain evidence="4">Cupriavidus taiwanensis SWF 66322</strain>
        <plasmid evidence="6">cbm2589_p</plasmid>
        <plasmid evidence="7">cbm2594_p</plasmid>
        <plasmid evidence="4">CBM2636p</plasmid>
        <plasmid evidence="5">cbm2636p</plasmid>
    </source>
</reference>
<evidence type="ECO:0000313" key="1">
    <source>
        <dbReference type="EMBL" id="SOY75382.1"/>
    </source>
</evidence>
<evidence type="ECO:0000313" key="4">
    <source>
        <dbReference type="EMBL" id="SPD69403.1"/>
    </source>
</evidence>
<dbReference type="EMBL" id="LT984815">
    <property type="protein sequence ID" value="SPD69403.1"/>
    <property type="molecule type" value="Genomic_DNA"/>
</dbReference>
<dbReference type="EMBL" id="OFSN01000034">
    <property type="protein sequence ID" value="SOY77459.1"/>
    <property type="molecule type" value="Genomic_DNA"/>
</dbReference>
<dbReference type="AlphaFoldDB" id="A0A375CLL7"/>
<geneLocation type="plasmid" evidence="7">
    <name>cbm2594_p</name>
</geneLocation>
<dbReference type="Proteomes" id="UP000256297">
    <property type="component" value="Plasmid CBM2589_p"/>
</dbReference>
<evidence type="ECO:0000313" key="3">
    <source>
        <dbReference type="EMBL" id="SPC25470.1"/>
    </source>
</evidence>
<keyword evidence="4" id="KW-0614">Plasmid</keyword>
<evidence type="ECO:0000313" key="6">
    <source>
        <dbReference type="Proteomes" id="UP000256297"/>
    </source>
</evidence>
<evidence type="ECO:0000313" key="2">
    <source>
        <dbReference type="EMBL" id="SOY77459.1"/>
    </source>
</evidence>
<sequence length="55" mass="5668">MADLPPMLTQEQAVEIRVLAKRGAGVREIAPADGSVAQHGAALFGPRTRGSVQAA</sequence>
<accession>A0A375CLL7</accession>
<organism evidence="3 7">
    <name type="scientific">Cupriavidus taiwanensis</name>
    <dbReference type="NCBI Taxonomy" id="164546"/>
    <lineage>
        <taxon>Bacteria</taxon>
        <taxon>Pseudomonadati</taxon>
        <taxon>Pseudomonadota</taxon>
        <taxon>Betaproteobacteria</taxon>
        <taxon>Burkholderiales</taxon>
        <taxon>Burkholderiaceae</taxon>
        <taxon>Cupriavidus</taxon>
    </lineage>
</organism>
<dbReference type="Proteomes" id="UP000257139">
    <property type="component" value="Plasmid CBM2594_p"/>
</dbReference>
<name>A0A375CLL7_9BURK</name>
<geneLocation type="plasmid" evidence="5">
    <name>cbm2636p</name>
</geneLocation>
<dbReference type="Proteomes" id="UP000257016">
    <property type="component" value="Unassembled WGS sequence"/>
</dbReference>
<gene>
    <name evidence="2" type="ORF">CBM2586_P150006</name>
    <name evidence="1" type="ORF">CBM2589_P150005</name>
    <name evidence="3" type="ORF">CBM2594_P70005</name>
    <name evidence="4" type="ORF">CBM2636_P20090</name>
</gene>
<proteinExistence type="predicted"/>
<dbReference type="EMBL" id="OGUU01000042">
    <property type="protein sequence ID" value="SPC25470.1"/>
    <property type="molecule type" value="Genomic_DNA"/>
</dbReference>
<geneLocation type="plasmid" evidence="6">
    <name>cbm2589_p</name>
</geneLocation>